<proteinExistence type="predicted"/>
<accession>A0A1C2DH23</accession>
<dbReference type="PANTHER" id="PTHR39332">
    <property type="entry name" value="BLL4707 PROTEIN"/>
    <property type="match status" value="1"/>
</dbReference>
<organism evidence="1 2">
    <name type="scientific">Pseudomonas graminis</name>
    <dbReference type="NCBI Taxonomy" id="158627"/>
    <lineage>
        <taxon>Bacteria</taxon>
        <taxon>Pseudomonadati</taxon>
        <taxon>Pseudomonadota</taxon>
        <taxon>Gammaproteobacteria</taxon>
        <taxon>Pseudomonadales</taxon>
        <taxon>Pseudomonadaceae</taxon>
        <taxon>Pseudomonas</taxon>
    </lineage>
</organism>
<dbReference type="Pfam" id="PF10604">
    <property type="entry name" value="Polyketide_cyc2"/>
    <property type="match status" value="1"/>
</dbReference>
<evidence type="ECO:0008006" key="3">
    <source>
        <dbReference type="Google" id="ProtNLM"/>
    </source>
</evidence>
<sequence length="135" mass="14880">MAQASASIRIPVSAEKVWALTGGFHSLHEWLPFIKSSEAKEGGRVRHLTTDDGAEITERLQTYDNSARTYSYSIDKGPFPIKDYLATFKVKEDGDEGAWVEWSGVFTADGVTDADVEELFKGIYVGGLEALQANF</sequence>
<evidence type="ECO:0000313" key="2">
    <source>
        <dbReference type="Proteomes" id="UP000095143"/>
    </source>
</evidence>
<dbReference type="CDD" id="cd07821">
    <property type="entry name" value="PYR_PYL_RCAR_like"/>
    <property type="match status" value="1"/>
</dbReference>
<dbReference type="InterPro" id="IPR023393">
    <property type="entry name" value="START-like_dom_sf"/>
</dbReference>
<evidence type="ECO:0000313" key="1">
    <source>
        <dbReference type="EMBL" id="OCX14062.1"/>
    </source>
</evidence>
<dbReference type="AlphaFoldDB" id="A0A1C2DH23"/>
<dbReference type="PANTHER" id="PTHR39332:SF7">
    <property type="entry name" value="SRPBCC FAMILY PROTEIN"/>
    <property type="match status" value="1"/>
</dbReference>
<protein>
    <recommendedName>
        <fullName evidence="3">Polyketide cyclase / dehydrase and lipid transport</fullName>
    </recommendedName>
</protein>
<reference evidence="1 2" key="1">
    <citation type="submission" date="2016-08" db="EMBL/GenBank/DDBJ databases">
        <title>Whole genome sequence of Pseudomonas graminis strain UASWS1507, a potential biological control agent for agriculture.</title>
        <authorList>
            <person name="Crovadore J."/>
            <person name="Calmin G."/>
            <person name="Chablais R."/>
            <person name="Cochard B."/>
            <person name="Lefort F."/>
        </authorList>
    </citation>
    <scope>NUCLEOTIDE SEQUENCE [LARGE SCALE GENOMIC DNA]</scope>
    <source>
        <strain evidence="1 2">UASWS1507</strain>
    </source>
</reference>
<dbReference type="Proteomes" id="UP000095143">
    <property type="component" value="Unassembled WGS sequence"/>
</dbReference>
<dbReference type="RefSeq" id="WP_065991567.1">
    <property type="nucleotide sequence ID" value="NZ_MDEN01000068.1"/>
</dbReference>
<dbReference type="EMBL" id="MDEN01000068">
    <property type="protein sequence ID" value="OCX14062.1"/>
    <property type="molecule type" value="Genomic_DNA"/>
</dbReference>
<gene>
    <name evidence="1" type="ORF">BBI10_21145</name>
</gene>
<dbReference type="SUPFAM" id="SSF55961">
    <property type="entry name" value="Bet v1-like"/>
    <property type="match status" value="1"/>
</dbReference>
<dbReference type="OrthoDB" id="1364128at2"/>
<comment type="caution">
    <text evidence="1">The sequence shown here is derived from an EMBL/GenBank/DDBJ whole genome shotgun (WGS) entry which is preliminary data.</text>
</comment>
<name>A0A1C2DH23_9PSED</name>
<dbReference type="InterPro" id="IPR019587">
    <property type="entry name" value="Polyketide_cyclase/dehydratase"/>
</dbReference>
<dbReference type="Gene3D" id="3.30.530.20">
    <property type="match status" value="1"/>
</dbReference>